<evidence type="ECO:0000256" key="4">
    <source>
        <dbReference type="SAM" id="MobiDB-lite"/>
    </source>
</evidence>
<dbReference type="CDD" id="cd06524">
    <property type="entry name" value="GH25_YegX-like"/>
    <property type="match status" value="1"/>
</dbReference>
<dbReference type="SMART" id="SM00641">
    <property type="entry name" value="Glyco_25"/>
    <property type="match status" value="1"/>
</dbReference>
<sequence>MNKAPILAANGQRKPRKKVSVKKKPASSRKRNGRKNSGASWYLPRWVVRVLAFLLIIFFSALFYWFFIRPYSYRWKSCSGDKEYGVCMPSGFEVHGIDISHYQGNINWEELVEYQSPDYPLQFVFVKATEGGDLGDDAFQKNFDSARKYGFIRGAYHFFNPGAPAAKQAQFFINTVKLDSADLPPVLDVEKKGIRSKESLVKAIKLWLDIVEAHYGVKPILYTSYKFKTSYLNDSIFNSYPYWIAHYYVDSVEYKGKWRFWQHTDVGTVPGVEESVDLNIFNGTIEELKAMTIKRKISTKTQ</sequence>
<protein>
    <submittedName>
        <fullName evidence="6">Lysozyme</fullName>
    </submittedName>
</protein>
<dbReference type="GO" id="GO:0016052">
    <property type="term" value="P:carbohydrate catabolic process"/>
    <property type="evidence" value="ECO:0007669"/>
    <property type="project" value="TreeGrafter"/>
</dbReference>
<evidence type="ECO:0000256" key="1">
    <source>
        <dbReference type="ARBA" id="ARBA00010646"/>
    </source>
</evidence>
<evidence type="ECO:0000313" key="7">
    <source>
        <dbReference type="Proteomes" id="UP000184509"/>
    </source>
</evidence>
<dbReference type="Gene3D" id="3.20.20.80">
    <property type="entry name" value="Glycosidases"/>
    <property type="match status" value="1"/>
</dbReference>
<dbReference type="InterPro" id="IPR017853">
    <property type="entry name" value="GH"/>
</dbReference>
<dbReference type="GO" id="GO:0003796">
    <property type="term" value="F:lysozyme activity"/>
    <property type="evidence" value="ECO:0007669"/>
    <property type="project" value="InterPro"/>
</dbReference>
<comment type="similarity">
    <text evidence="1">Belongs to the glycosyl hydrolase 25 family.</text>
</comment>
<proteinExistence type="inferred from homology"/>
<dbReference type="Proteomes" id="UP000184509">
    <property type="component" value="Unassembled WGS sequence"/>
</dbReference>
<dbReference type="STRING" id="1297750.SAMN05444405_11041"/>
<dbReference type="GO" id="GO:0009253">
    <property type="term" value="P:peptidoglycan catabolic process"/>
    <property type="evidence" value="ECO:0007669"/>
    <property type="project" value="InterPro"/>
</dbReference>
<name>A0A1M5CHC5_9BACE</name>
<accession>A0A1M5CHC5</accession>
<dbReference type="EMBL" id="FQTV01000010">
    <property type="protein sequence ID" value="SHF53997.1"/>
    <property type="molecule type" value="Genomic_DNA"/>
</dbReference>
<dbReference type="PROSITE" id="PS51904">
    <property type="entry name" value="GLYCOSYL_HYDROL_F25_2"/>
    <property type="match status" value="1"/>
</dbReference>
<evidence type="ECO:0000256" key="3">
    <source>
        <dbReference type="ARBA" id="ARBA00023295"/>
    </source>
</evidence>
<dbReference type="InterPro" id="IPR002053">
    <property type="entry name" value="Glyco_hydro_25"/>
</dbReference>
<keyword evidence="5" id="KW-0472">Membrane</keyword>
<feature type="region of interest" description="Disordered" evidence="4">
    <location>
        <begin position="1"/>
        <end position="36"/>
    </location>
</feature>
<evidence type="ECO:0000313" key="6">
    <source>
        <dbReference type="EMBL" id="SHF53997.1"/>
    </source>
</evidence>
<organism evidence="6 7">
    <name type="scientific">Bacteroides luti</name>
    <dbReference type="NCBI Taxonomy" id="1297750"/>
    <lineage>
        <taxon>Bacteria</taxon>
        <taxon>Pseudomonadati</taxon>
        <taxon>Bacteroidota</taxon>
        <taxon>Bacteroidia</taxon>
        <taxon>Bacteroidales</taxon>
        <taxon>Bacteroidaceae</taxon>
        <taxon>Bacteroides</taxon>
    </lineage>
</organism>
<keyword evidence="5" id="KW-1133">Transmembrane helix</keyword>
<dbReference type="GO" id="GO:0016998">
    <property type="term" value="P:cell wall macromolecule catabolic process"/>
    <property type="evidence" value="ECO:0007669"/>
    <property type="project" value="InterPro"/>
</dbReference>
<keyword evidence="3" id="KW-0326">Glycosidase</keyword>
<dbReference type="PANTHER" id="PTHR34135">
    <property type="entry name" value="LYSOZYME"/>
    <property type="match status" value="1"/>
</dbReference>
<evidence type="ECO:0000256" key="2">
    <source>
        <dbReference type="ARBA" id="ARBA00022801"/>
    </source>
</evidence>
<keyword evidence="7" id="KW-1185">Reference proteome</keyword>
<dbReference type="InterPro" id="IPR018077">
    <property type="entry name" value="Glyco_hydro_fam25_subgr"/>
</dbReference>
<dbReference type="RefSeq" id="WP_073401890.1">
    <property type="nucleotide sequence ID" value="NZ_FQTV01000010.1"/>
</dbReference>
<gene>
    <name evidence="6" type="ORF">SAMN05444405_11041</name>
</gene>
<feature type="transmembrane region" description="Helical" evidence="5">
    <location>
        <begin position="46"/>
        <end position="67"/>
    </location>
</feature>
<dbReference type="AlphaFoldDB" id="A0A1M5CHC5"/>
<dbReference type="OrthoDB" id="9798192at2"/>
<dbReference type="PANTHER" id="PTHR34135:SF2">
    <property type="entry name" value="LYSOZYME"/>
    <property type="match status" value="1"/>
</dbReference>
<keyword evidence="2" id="KW-0378">Hydrolase</keyword>
<feature type="compositionally biased region" description="Basic residues" evidence="4">
    <location>
        <begin position="13"/>
        <end position="34"/>
    </location>
</feature>
<keyword evidence="5" id="KW-0812">Transmembrane</keyword>
<dbReference type="Pfam" id="PF01183">
    <property type="entry name" value="Glyco_hydro_25"/>
    <property type="match status" value="1"/>
</dbReference>
<dbReference type="SUPFAM" id="SSF51445">
    <property type="entry name" value="(Trans)glycosidases"/>
    <property type="match status" value="1"/>
</dbReference>
<reference evidence="6 7" key="1">
    <citation type="submission" date="2016-11" db="EMBL/GenBank/DDBJ databases">
        <authorList>
            <person name="Jaros S."/>
            <person name="Januszkiewicz K."/>
            <person name="Wedrychowicz H."/>
        </authorList>
    </citation>
    <scope>NUCLEOTIDE SEQUENCE [LARGE SCALE GENOMIC DNA]</scope>
    <source>
        <strain evidence="6 7">DSM 26991</strain>
    </source>
</reference>
<evidence type="ECO:0000256" key="5">
    <source>
        <dbReference type="SAM" id="Phobius"/>
    </source>
</evidence>